<dbReference type="KEGG" id="vmo:VMUT_1898"/>
<sequence length="181" mass="19837">MLDLHNKYGNALGINDVYAYSALGRVIKAVGTVIISPNSPMLLAKAPRSISMYLLGNGSVLALTDLPISVEALRDCVGERVEVTNDLYKPPSTLVAINVTKCQDAIYRVVKDVGRKYSINLEVWLTSELGMEGVKVVYRGGIKDLKHLVRLVILMTALTNVRGNGNVDSVFKLIGDLMRKY</sequence>
<protein>
    <submittedName>
        <fullName evidence="1">Uncharacterized protein</fullName>
    </submittedName>
</protein>
<name>F0QVS5_VULM7</name>
<reference evidence="1 2" key="1">
    <citation type="journal article" date="2011" name="J. Bacteriol.">
        <title>Complete genome sequence of 'Vulcanisaeta moutnovskia' strain 768-28, a novel member of the hyperthermophilic crenarchaeal genus vulcanisaeta.</title>
        <authorList>
            <person name="Gumerov V.M."/>
            <person name="Mardanov A.V."/>
            <person name="Beletsky A.V."/>
            <person name="Prokofeva M.I."/>
            <person name="Bonch-Osmolovskaya E.A."/>
            <person name="Ravin N.V."/>
            <person name="Skryabin K.G."/>
        </authorList>
    </citation>
    <scope>NUCLEOTIDE SEQUENCE [LARGE SCALE GENOMIC DNA]</scope>
    <source>
        <strain evidence="1 2">768-28</strain>
    </source>
</reference>
<accession>F0QVS5</accession>
<gene>
    <name evidence="1" type="ordered locus">VMUT_1898</name>
</gene>
<proteinExistence type="predicted"/>
<evidence type="ECO:0000313" key="2">
    <source>
        <dbReference type="Proteomes" id="UP000007485"/>
    </source>
</evidence>
<evidence type="ECO:0000313" key="1">
    <source>
        <dbReference type="EMBL" id="ADY02099.1"/>
    </source>
</evidence>
<dbReference type="Proteomes" id="UP000007485">
    <property type="component" value="Chromosome"/>
</dbReference>
<dbReference type="HOGENOM" id="CLU_1485961_0_0_2"/>
<keyword evidence="2" id="KW-1185">Reference proteome</keyword>
<dbReference type="AlphaFoldDB" id="F0QVS5"/>
<dbReference type="EMBL" id="CP002529">
    <property type="protein sequence ID" value="ADY02099.1"/>
    <property type="molecule type" value="Genomic_DNA"/>
</dbReference>
<organism evidence="1 2">
    <name type="scientific">Vulcanisaeta moutnovskia (strain 768-28)</name>
    <dbReference type="NCBI Taxonomy" id="985053"/>
    <lineage>
        <taxon>Archaea</taxon>
        <taxon>Thermoproteota</taxon>
        <taxon>Thermoprotei</taxon>
        <taxon>Thermoproteales</taxon>
        <taxon>Thermoproteaceae</taxon>
        <taxon>Vulcanisaeta</taxon>
    </lineage>
</organism>
<dbReference type="eggNOG" id="arCOG10492">
    <property type="taxonomic scope" value="Archaea"/>
</dbReference>